<dbReference type="Pfam" id="PF04471">
    <property type="entry name" value="Mrr_cat"/>
    <property type="match status" value="1"/>
</dbReference>
<dbReference type="PATRIC" id="fig|1449976.3.peg.5244"/>
<accession>W5WCV0</accession>
<evidence type="ECO:0008006" key="5">
    <source>
        <dbReference type="Google" id="ProtNLM"/>
    </source>
</evidence>
<dbReference type="Pfam" id="PF18062">
    <property type="entry name" value="RE_AspBHI_N"/>
    <property type="match status" value="1"/>
</dbReference>
<dbReference type="GO" id="GO:0003677">
    <property type="term" value="F:DNA binding"/>
    <property type="evidence" value="ECO:0007669"/>
    <property type="project" value="InterPro"/>
</dbReference>
<gene>
    <name evidence="3" type="ORF">KALB_5223</name>
</gene>
<dbReference type="Gene3D" id="2.30.280.20">
    <property type="match status" value="1"/>
</dbReference>
<keyword evidence="4" id="KW-1185">Reference proteome</keyword>
<dbReference type="eggNOG" id="COG1715">
    <property type="taxonomic scope" value="Bacteria"/>
</dbReference>
<dbReference type="HOGENOM" id="CLU_1183814_0_0_11"/>
<dbReference type="REBASE" id="81800">
    <property type="entry name" value="Kal43870ORF5223P"/>
</dbReference>
<dbReference type="AlphaFoldDB" id="W5WCV0"/>
<evidence type="ECO:0000259" key="1">
    <source>
        <dbReference type="Pfam" id="PF04471"/>
    </source>
</evidence>
<organism evidence="3 4">
    <name type="scientific">Kutzneria albida DSM 43870</name>
    <dbReference type="NCBI Taxonomy" id="1449976"/>
    <lineage>
        <taxon>Bacteria</taxon>
        <taxon>Bacillati</taxon>
        <taxon>Actinomycetota</taxon>
        <taxon>Actinomycetes</taxon>
        <taxon>Pseudonocardiales</taxon>
        <taxon>Pseudonocardiaceae</taxon>
        <taxon>Kutzneria</taxon>
    </lineage>
</organism>
<proteinExistence type="predicted"/>
<sequence length="234" mass="26362">MAIWRVADDSRFQNYRAILTLQDTAEVPRTWLDSVLNGKILTEECPSAWLRWVQTGVHTPLVSQRIDIRSKAAQLPDTPVGHQIIAEIHSHFEQDPVRFEHFAVDLWKLMAPSTGEVTVTRASRDGGRDAVGAYLLGPLADRLAVEFALEAKCYGPTNSVWVREMSRLISRLRYRQFGVFVTTSYFNAQVYKEVREDQHPVALVCARDIVEVLAASGVTTAAAMRQHLAARYPN</sequence>
<dbReference type="InterPro" id="IPR011856">
    <property type="entry name" value="tRNA_endonuc-like_dom_sf"/>
</dbReference>
<protein>
    <recommendedName>
        <fullName evidence="5">Restriction endonuclease type IV Mrr domain-containing protein</fullName>
    </recommendedName>
</protein>
<evidence type="ECO:0000313" key="4">
    <source>
        <dbReference type="Proteomes" id="UP000019225"/>
    </source>
</evidence>
<name>W5WCV0_9PSEU</name>
<dbReference type="Proteomes" id="UP000019225">
    <property type="component" value="Chromosome"/>
</dbReference>
<evidence type="ECO:0000313" key="3">
    <source>
        <dbReference type="EMBL" id="AHH98585.1"/>
    </source>
</evidence>
<dbReference type="KEGG" id="kal:KALB_5223"/>
<dbReference type="Gene3D" id="3.40.1350.10">
    <property type="match status" value="1"/>
</dbReference>
<dbReference type="STRING" id="1449976.KALB_5223"/>
<evidence type="ECO:0000259" key="2">
    <source>
        <dbReference type="Pfam" id="PF18062"/>
    </source>
</evidence>
<reference evidence="3 4" key="1">
    <citation type="journal article" date="2014" name="BMC Genomics">
        <title>Complete genome sequence of producer of the glycopeptide antibiotic Aculeximycin Kutzneria albida DSM 43870T, a representative of minor genus of Pseudonocardiaceae.</title>
        <authorList>
            <person name="Rebets Y."/>
            <person name="Tokovenko B."/>
            <person name="Lushchyk I."/>
            <person name="Ruckert C."/>
            <person name="Zaburannyi N."/>
            <person name="Bechthold A."/>
            <person name="Kalinowski J."/>
            <person name="Luzhetskyy A."/>
        </authorList>
    </citation>
    <scope>NUCLEOTIDE SEQUENCE [LARGE SCALE GENOMIC DNA]</scope>
    <source>
        <strain evidence="3">DSM 43870</strain>
    </source>
</reference>
<dbReference type="GO" id="GO:0009307">
    <property type="term" value="P:DNA restriction-modification system"/>
    <property type="evidence" value="ECO:0007669"/>
    <property type="project" value="InterPro"/>
</dbReference>
<feature type="domain" description="Restriction endonuclease AspBHI N-terminal" evidence="2">
    <location>
        <begin position="2"/>
        <end position="56"/>
    </location>
</feature>
<dbReference type="InterPro" id="IPR041409">
    <property type="entry name" value="RE_AspBHI_N"/>
</dbReference>
<dbReference type="GO" id="GO:0004519">
    <property type="term" value="F:endonuclease activity"/>
    <property type="evidence" value="ECO:0007669"/>
    <property type="project" value="InterPro"/>
</dbReference>
<feature type="domain" description="Restriction endonuclease type IV Mrr" evidence="1">
    <location>
        <begin position="95"/>
        <end position="212"/>
    </location>
</feature>
<dbReference type="EMBL" id="CP007155">
    <property type="protein sequence ID" value="AHH98585.1"/>
    <property type="molecule type" value="Genomic_DNA"/>
</dbReference>
<dbReference type="InterPro" id="IPR007560">
    <property type="entry name" value="Restrct_endonuc_IV_Mrr"/>
</dbReference>